<dbReference type="Proteomes" id="UP001497680">
    <property type="component" value="Unassembled WGS sequence"/>
</dbReference>
<comment type="caution">
    <text evidence="1">The sequence shown here is derived from an EMBL/GenBank/DDBJ whole genome shotgun (WGS) entry which is preliminary data.</text>
</comment>
<protein>
    <submittedName>
        <fullName evidence="1">Uncharacterized protein</fullName>
    </submittedName>
</protein>
<organism evidence="1 2">
    <name type="scientific">Hypoxylon rubiginosum</name>
    <dbReference type="NCBI Taxonomy" id="110542"/>
    <lineage>
        <taxon>Eukaryota</taxon>
        <taxon>Fungi</taxon>
        <taxon>Dikarya</taxon>
        <taxon>Ascomycota</taxon>
        <taxon>Pezizomycotina</taxon>
        <taxon>Sordariomycetes</taxon>
        <taxon>Xylariomycetidae</taxon>
        <taxon>Xylariales</taxon>
        <taxon>Hypoxylaceae</taxon>
        <taxon>Hypoxylon</taxon>
    </lineage>
</organism>
<keyword evidence="2" id="KW-1185">Reference proteome</keyword>
<gene>
    <name evidence="1" type="ORF">F4821DRAFT_279154</name>
</gene>
<sequence length="258" mass="27666">MTDTPITAGLAPLRPTDPPNTPGAIAAQEPRKPSELPPVTTGTSTHHIQGLADAVSRASATDPLNFLFQGEKLAPGTPLDPATMRRLLYESATTRLATKIAGGAFVAEAGGFAAVACWEPGRVGELHRADAQIIAERPVFAEFLGKIAELVQTHLYPVANRVSGGRYWKLSLMARDPGVPYVPGAVRAVLVPFMERFTSDQNEDGPMPVWLEAGSDQARAVYAHYGFREVGEMDIRGVKTWGMIYTGSIDIEKGGLQT</sequence>
<proteinExistence type="predicted"/>
<accession>A0ACC0CZ70</accession>
<dbReference type="EMBL" id="MU394323">
    <property type="protein sequence ID" value="KAI6085632.1"/>
    <property type="molecule type" value="Genomic_DNA"/>
</dbReference>
<evidence type="ECO:0000313" key="2">
    <source>
        <dbReference type="Proteomes" id="UP001497680"/>
    </source>
</evidence>
<name>A0ACC0CZ70_9PEZI</name>
<reference evidence="1 2" key="1">
    <citation type="journal article" date="2022" name="New Phytol.">
        <title>Ecological generalism drives hyperdiversity of secondary metabolite gene clusters in xylarialean endophytes.</title>
        <authorList>
            <person name="Franco M.E.E."/>
            <person name="Wisecaver J.H."/>
            <person name="Arnold A.E."/>
            <person name="Ju Y.M."/>
            <person name="Slot J.C."/>
            <person name="Ahrendt S."/>
            <person name="Moore L.P."/>
            <person name="Eastman K.E."/>
            <person name="Scott K."/>
            <person name="Konkel Z."/>
            <person name="Mondo S.J."/>
            <person name="Kuo A."/>
            <person name="Hayes R.D."/>
            <person name="Haridas S."/>
            <person name="Andreopoulos B."/>
            <person name="Riley R."/>
            <person name="LaButti K."/>
            <person name="Pangilinan J."/>
            <person name="Lipzen A."/>
            <person name="Amirebrahimi M."/>
            <person name="Yan J."/>
            <person name="Adam C."/>
            <person name="Keymanesh K."/>
            <person name="Ng V."/>
            <person name="Louie K."/>
            <person name="Northen T."/>
            <person name="Drula E."/>
            <person name="Henrissat B."/>
            <person name="Hsieh H.M."/>
            <person name="Youens-Clark K."/>
            <person name="Lutzoni F."/>
            <person name="Miadlikowska J."/>
            <person name="Eastwood D.C."/>
            <person name="Hamelin R.C."/>
            <person name="Grigoriev I.V."/>
            <person name="U'Ren J.M."/>
        </authorList>
    </citation>
    <scope>NUCLEOTIDE SEQUENCE [LARGE SCALE GENOMIC DNA]</scope>
    <source>
        <strain evidence="1 2">ER1909</strain>
    </source>
</reference>
<evidence type="ECO:0000313" key="1">
    <source>
        <dbReference type="EMBL" id="KAI6085632.1"/>
    </source>
</evidence>